<organism evidence="1 2">
    <name type="scientific">Caballeronia pedi</name>
    <dbReference type="NCBI Taxonomy" id="1777141"/>
    <lineage>
        <taxon>Bacteria</taxon>
        <taxon>Pseudomonadati</taxon>
        <taxon>Pseudomonadota</taxon>
        <taxon>Betaproteobacteria</taxon>
        <taxon>Burkholderiales</taxon>
        <taxon>Burkholderiaceae</taxon>
        <taxon>Caballeronia</taxon>
    </lineage>
</organism>
<gene>
    <name evidence="1" type="ORF">AWB80_08486</name>
</gene>
<name>A0A158E877_9BURK</name>
<sequence>MAPGQEVDSISVFDRNAFGLTCGTRGVDHVSKVMRGDGRLRIVLRERFVERFVGIEHGQ</sequence>
<dbReference type="Proteomes" id="UP000054911">
    <property type="component" value="Unassembled WGS sequence"/>
</dbReference>
<protein>
    <submittedName>
        <fullName evidence="1">Uncharacterized protein</fullName>
    </submittedName>
</protein>
<dbReference type="AlphaFoldDB" id="A0A158E877"/>
<evidence type="ECO:0000313" key="2">
    <source>
        <dbReference type="Proteomes" id="UP000054911"/>
    </source>
</evidence>
<evidence type="ECO:0000313" key="1">
    <source>
        <dbReference type="EMBL" id="SAL03072.1"/>
    </source>
</evidence>
<dbReference type="EMBL" id="FCOE02000112">
    <property type="protein sequence ID" value="SAL03072.1"/>
    <property type="molecule type" value="Genomic_DNA"/>
</dbReference>
<comment type="caution">
    <text evidence="1">The sequence shown here is derived from an EMBL/GenBank/DDBJ whole genome shotgun (WGS) entry which is preliminary data.</text>
</comment>
<keyword evidence="2" id="KW-1185">Reference proteome</keyword>
<accession>A0A158E877</accession>
<proteinExistence type="predicted"/>
<reference evidence="1" key="1">
    <citation type="submission" date="2016-01" db="EMBL/GenBank/DDBJ databases">
        <authorList>
            <person name="Peeters C."/>
        </authorList>
    </citation>
    <scope>NUCLEOTIDE SEQUENCE [LARGE SCALE GENOMIC DNA]</scope>
    <source>
        <strain evidence="1">LMG 29323</strain>
    </source>
</reference>